<keyword evidence="2" id="KW-0812">Transmembrane</keyword>
<feature type="transmembrane region" description="Helical" evidence="2">
    <location>
        <begin position="58"/>
        <end position="77"/>
    </location>
</feature>
<evidence type="ECO:0000256" key="2">
    <source>
        <dbReference type="SAM" id="Phobius"/>
    </source>
</evidence>
<keyword evidence="4" id="KW-1185">Reference proteome</keyword>
<sequence>MKKNNRNEWEQMKSIKAPEALKQRTLAAAREERRGEGQAAPQHLAPAPRRSFGMVKRILAAACAFGVVLGGSALWRIQGGQSADEAVAGVVANSFGIVAYAADTGETIAPKDSKIAFDFAGGGADSPTKGFFSGCLFRVTGDNIETVSASVDKGGLYRTERLEINEADVQAIMMGTYAPTADADDIMVQSEPEKKRWWVDASYRVENGFVADYDANVSYGFWGEPQPVDMADDTDLRDAWHARIDEFDGATLTVTVTFADGTSDTQTLTLHTGKLGVWYPDDESGPQPTGEVLTDEQAKEQGYLYGVYAEME</sequence>
<reference evidence="3" key="1">
    <citation type="submission" date="2020-08" db="EMBL/GenBank/DDBJ databases">
        <title>Genome public.</title>
        <authorList>
            <person name="Liu C."/>
            <person name="Sun Q."/>
        </authorList>
    </citation>
    <scope>NUCLEOTIDE SEQUENCE</scope>
    <source>
        <strain evidence="3">NSJ-28</strain>
    </source>
</reference>
<protein>
    <submittedName>
        <fullName evidence="3">Anti-sigma factor</fullName>
    </submittedName>
</protein>
<accession>A0A923RWX4</accession>
<name>A0A923RWX4_9FIRM</name>
<feature type="compositionally biased region" description="Basic and acidic residues" evidence="1">
    <location>
        <begin position="1"/>
        <end position="13"/>
    </location>
</feature>
<proteinExistence type="predicted"/>
<comment type="caution">
    <text evidence="3">The sequence shown here is derived from an EMBL/GenBank/DDBJ whole genome shotgun (WGS) entry which is preliminary data.</text>
</comment>
<keyword evidence="2" id="KW-0472">Membrane</keyword>
<keyword evidence="2" id="KW-1133">Transmembrane helix</keyword>
<dbReference type="Proteomes" id="UP000606499">
    <property type="component" value="Unassembled WGS sequence"/>
</dbReference>
<dbReference type="RefSeq" id="WP_147574494.1">
    <property type="nucleotide sequence ID" value="NZ_JACOPL010000008.1"/>
</dbReference>
<evidence type="ECO:0000313" key="3">
    <source>
        <dbReference type="EMBL" id="MBC5725686.1"/>
    </source>
</evidence>
<dbReference type="AlphaFoldDB" id="A0A923RWX4"/>
<evidence type="ECO:0000256" key="1">
    <source>
        <dbReference type="SAM" id="MobiDB-lite"/>
    </source>
</evidence>
<evidence type="ECO:0000313" key="4">
    <source>
        <dbReference type="Proteomes" id="UP000606499"/>
    </source>
</evidence>
<feature type="region of interest" description="Disordered" evidence="1">
    <location>
        <begin position="1"/>
        <end position="45"/>
    </location>
</feature>
<organism evidence="3 4">
    <name type="scientific">Agathobaculum faecis</name>
    <dbReference type="NCBI Taxonomy" id="2763013"/>
    <lineage>
        <taxon>Bacteria</taxon>
        <taxon>Bacillati</taxon>
        <taxon>Bacillota</taxon>
        <taxon>Clostridia</taxon>
        <taxon>Eubacteriales</taxon>
        <taxon>Butyricicoccaceae</taxon>
        <taxon>Agathobaculum</taxon>
    </lineage>
</organism>
<dbReference type="EMBL" id="JACOPL010000008">
    <property type="protein sequence ID" value="MBC5725686.1"/>
    <property type="molecule type" value="Genomic_DNA"/>
</dbReference>
<gene>
    <name evidence="3" type="ORF">H8S45_09490</name>
</gene>